<feature type="binding site" evidence="7">
    <location>
        <position position="136"/>
    </location>
    <ligand>
        <name>N-formimidoyl-L-glutamate</name>
        <dbReference type="ChEBI" id="CHEBI:58928"/>
    </ligand>
</feature>
<evidence type="ECO:0000259" key="8">
    <source>
        <dbReference type="Pfam" id="PF01979"/>
    </source>
</evidence>
<feature type="binding site" evidence="7">
    <location>
        <position position="71"/>
    </location>
    <ligand>
        <name>Fe(3+)</name>
        <dbReference type="ChEBI" id="CHEBI:29034"/>
    </ligand>
</feature>
<dbReference type="SUPFAM" id="SSF51338">
    <property type="entry name" value="Composite domain of metallo-dependent hydrolases"/>
    <property type="match status" value="2"/>
</dbReference>
<comment type="similarity">
    <text evidence="7">Belongs to the metallo-dependent hydrolases superfamily. HutI family.</text>
</comment>
<feature type="binding site" evidence="7">
    <location>
        <position position="300"/>
    </location>
    <ligand>
        <name>Fe(3+)</name>
        <dbReference type="ChEBI" id="CHEBI:29034"/>
    </ligand>
</feature>
<feature type="binding site" evidence="7">
    <location>
        <position position="69"/>
    </location>
    <ligand>
        <name>Fe(3+)</name>
        <dbReference type="ChEBI" id="CHEBI:29034"/>
    </ligand>
</feature>
<protein>
    <recommendedName>
        <fullName evidence="1 7">Imidazolonepropionase</fullName>
        <ecNumber evidence="1 7">3.5.2.7</ecNumber>
    </recommendedName>
    <alternativeName>
        <fullName evidence="7">Imidazolone-5-propionate hydrolase</fullName>
    </alternativeName>
</protein>
<comment type="caution">
    <text evidence="9">The sequence shown here is derived from an EMBL/GenBank/DDBJ whole genome shotgun (WGS) entry which is preliminary data.</text>
</comment>
<gene>
    <name evidence="9" type="primary">hutI_1</name>
    <name evidence="7" type="synonym">hutI</name>
    <name evidence="9" type="ORF">GCM10010191_32020</name>
</gene>
<evidence type="ECO:0000256" key="6">
    <source>
        <dbReference type="ARBA" id="ARBA00023004"/>
    </source>
</evidence>
<name>A0ABN3J033_9ACTN</name>
<evidence type="ECO:0000313" key="9">
    <source>
        <dbReference type="EMBL" id="GAA2418770.1"/>
    </source>
</evidence>
<dbReference type="InterPro" id="IPR032466">
    <property type="entry name" value="Metal_Hydrolase"/>
</dbReference>
<dbReference type="Gene3D" id="3.20.20.140">
    <property type="entry name" value="Metal-dependent hydrolases"/>
    <property type="match status" value="1"/>
</dbReference>
<dbReference type="SUPFAM" id="SSF51556">
    <property type="entry name" value="Metallo-dependent hydrolases"/>
    <property type="match status" value="1"/>
</dbReference>
<dbReference type="Gene3D" id="2.30.40.10">
    <property type="entry name" value="Urease, subunit C, domain 1"/>
    <property type="match status" value="1"/>
</dbReference>
<dbReference type="EMBL" id="BAAARW010000012">
    <property type="protein sequence ID" value="GAA2418770.1"/>
    <property type="molecule type" value="Genomic_DNA"/>
</dbReference>
<dbReference type="InterPro" id="IPR006680">
    <property type="entry name" value="Amidohydro-rel"/>
</dbReference>
<feature type="binding site" evidence="7">
    <location>
        <position position="304"/>
    </location>
    <ligand>
        <name>N-formimidoyl-L-glutamate</name>
        <dbReference type="ChEBI" id="CHEBI:58928"/>
    </ligand>
</feature>
<dbReference type="RefSeq" id="WP_344589754.1">
    <property type="nucleotide sequence ID" value="NZ_BAAARW010000012.1"/>
</dbReference>
<evidence type="ECO:0000256" key="3">
    <source>
        <dbReference type="ARBA" id="ARBA00022801"/>
    </source>
</evidence>
<dbReference type="NCBIfam" id="TIGR01224">
    <property type="entry name" value="hutI"/>
    <property type="match status" value="1"/>
</dbReference>
<keyword evidence="6 7" id="KW-0408">Iron</keyword>
<feature type="binding site" evidence="7">
    <location>
        <position position="69"/>
    </location>
    <ligand>
        <name>Zn(2+)</name>
        <dbReference type="ChEBI" id="CHEBI:29105"/>
    </ligand>
</feature>
<keyword evidence="3 7" id="KW-0378">Hydrolase</keyword>
<feature type="binding site" evidence="7">
    <location>
        <position position="71"/>
    </location>
    <ligand>
        <name>Zn(2+)</name>
        <dbReference type="ChEBI" id="CHEBI:29105"/>
    </ligand>
</feature>
<reference evidence="9 10" key="1">
    <citation type="journal article" date="2019" name="Int. J. Syst. Evol. Microbiol.">
        <title>The Global Catalogue of Microorganisms (GCM) 10K type strain sequencing project: providing services to taxonomists for standard genome sequencing and annotation.</title>
        <authorList>
            <consortium name="The Broad Institute Genomics Platform"/>
            <consortium name="The Broad Institute Genome Sequencing Center for Infectious Disease"/>
            <person name="Wu L."/>
            <person name="Ma J."/>
        </authorList>
    </citation>
    <scope>NUCLEOTIDE SEQUENCE [LARGE SCALE GENOMIC DNA]</scope>
    <source>
        <strain evidence="9 10">JCM 3325</strain>
    </source>
</reference>
<comment type="subcellular location">
    <subcellularLocation>
        <location evidence="7">Cytoplasm</location>
    </subcellularLocation>
</comment>
<comment type="function">
    <text evidence="7">Catalyzes the hydrolytic cleavage of the carbon-nitrogen bond in imidazolone-5-propanoate to yield N-formimidoyl-L-glutamate. It is the third step in the universal histidine degradation pathway.</text>
</comment>
<evidence type="ECO:0000256" key="1">
    <source>
        <dbReference type="ARBA" id="ARBA00012864"/>
    </source>
</evidence>
<keyword evidence="10" id="KW-1185">Reference proteome</keyword>
<evidence type="ECO:0000313" key="10">
    <source>
        <dbReference type="Proteomes" id="UP001501231"/>
    </source>
</evidence>
<keyword evidence="2 7" id="KW-0479">Metal-binding</keyword>
<keyword evidence="7" id="KW-0963">Cytoplasm</keyword>
<feature type="binding site" evidence="7">
    <location>
        <position position="163"/>
    </location>
    <ligand>
        <name>4-imidazolone-5-propanoate</name>
        <dbReference type="ChEBI" id="CHEBI:77893"/>
    </ligand>
</feature>
<accession>A0ABN3J033</accession>
<dbReference type="Pfam" id="PF01979">
    <property type="entry name" value="Amidohydro_1"/>
    <property type="match status" value="1"/>
</dbReference>
<feature type="binding site" evidence="7">
    <location>
        <position position="226"/>
    </location>
    <ligand>
        <name>Zn(2+)</name>
        <dbReference type="ChEBI" id="CHEBI:29105"/>
    </ligand>
</feature>
<feature type="binding site" evidence="7">
    <location>
        <position position="305"/>
    </location>
    <ligand>
        <name>4-imidazolone-5-propanoate</name>
        <dbReference type="ChEBI" id="CHEBI:77893"/>
    </ligand>
</feature>
<dbReference type="PANTHER" id="PTHR42752:SF1">
    <property type="entry name" value="IMIDAZOLONEPROPIONASE-RELATED"/>
    <property type="match status" value="1"/>
</dbReference>
<feature type="binding site" evidence="7">
    <location>
        <position position="300"/>
    </location>
    <ligand>
        <name>Zn(2+)</name>
        <dbReference type="ChEBI" id="CHEBI:29105"/>
    </ligand>
</feature>
<dbReference type="EC" id="3.5.2.7" evidence="1 7"/>
<keyword evidence="4 7" id="KW-0369">Histidine metabolism</keyword>
<feature type="domain" description="Amidohydrolase-related" evidence="8">
    <location>
        <begin position="61"/>
        <end position="386"/>
    </location>
</feature>
<organism evidence="9 10">
    <name type="scientific">Actinomadura vinacea</name>
    <dbReference type="NCBI Taxonomy" id="115336"/>
    <lineage>
        <taxon>Bacteria</taxon>
        <taxon>Bacillati</taxon>
        <taxon>Actinomycetota</taxon>
        <taxon>Actinomycetes</taxon>
        <taxon>Streptosporangiales</taxon>
        <taxon>Thermomonosporaceae</taxon>
        <taxon>Actinomadura</taxon>
    </lineage>
</organism>
<dbReference type="HAMAP" id="MF_00372">
    <property type="entry name" value="HutI"/>
    <property type="match status" value="1"/>
</dbReference>
<dbReference type="Proteomes" id="UP001501231">
    <property type="component" value="Unassembled WGS sequence"/>
</dbReference>
<evidence type="ECO:0000256" key="7">
    <source>
        <dbReference type="HAMAP-Rule" id="MF_00372"/>
    </source>
</evidence>
<comment type="cofactor">
    <cofactor evidence="7">
        <name>Zn(2+)</name>
        <dbReference type="ChEBI" id="CHEBI:29105"/>
    </cofactor>
    <cofactor evidence="7">
        <name>Fe(3+)</name>
        <dbReference type="ChEBI" id="CHEBI:29034"/>
    </cofactor>
    <text evidence="7">Binds 1 zinc or iron ion per subunit.</text>
</comment>
<dbReference type="InterPro" id="IPR005920">
    <property type="entry name" value="HutI"/>
</dbReference>
<comment type="catalytic activity">
    <reaction evidence="7">
        <text>4-imidazolone-5-propanoate + H2O = N-formimidoyl-L-glutamate</text>
        <dbReference type="Rhea" id="RHEA:23660"/>
        <dbReference type="ChEBI" id="CHEBI:15377"/>
        <dbReference type="ChEBI" id="CHEBI:58928"/>
        <dbReference type="ChEBI" id="CHEBI:77893"/>
        <dbReference type="EC" id="3.5.2.7"/>
    </reaction>
</comment>
<feature type="binding site" evidence="7">
    <location>
        <position position="302"/>
    </location>
    <ligand>
        <name>N-formimidoyl-L-glutamate</name>
        <dbReference type="ChEBI" id="CHEBI:58928"/>
    </ligand>
</feature>
<dbReference type="InterPro" id="IPR011059">
    <property type="entry name" value="Metal-dep_hydrolase_composite"/>
</dbReference>
<evidence type="ECO:0000256" key="4">
    <source>
        <dbReference type="ARBA" id="ARBA00022808"/>
    </source>
</evidence>
<sequence length="387" mass="40586">MSIAITNIGELVTNEPELGEGPLGLLRDAALVLDGGTVAWAGPSDAAPPADETYDAHGRAVLPGFVDSHAHLVFAGERAEEFAARMSGLPYAAGGIRTTVARTRAAAAEELRANLRRLVAEMARQGTTTVECKSGYGLSVEQEERAVRIAAEVVEEVTFLGAHVVPSEYGDDTAGYVRLVSTEMLAACAPHARWVDVFCEQGAFDADQAREVLEAGVKAGLMPRLHANQLHAGPGVRLAVELGAASADHCTYLTDADVEALASSRTVATLLPGVEFSTRQPYPDARRLIDAGATVALATDCNPGSCYSSSMAFCIAVAVRDMHMTPAEAVWAATAGGARALRRTDVGHLGTGARADVLMLDAPSHIHLAYRPGVPQVAAVWKAGRQV</sequence>
<proteinExistence type="inferred from homology"/>
<evidence type="ECO:0000256" key="2">
    <source>
        <dbReference type="ARBA" id="ARBA00022723"/>
    </source>
</evidence>
<feature type="binding site" evidence="7">
    <location>
        <position position="78"/>
    </location>
    <ligand>
        <name>4-imidazolone-5-propanoate</name>
        <dbReference type="ChEBI" id="CHEBI:77893"/>
    </ligand>
</feature>
<feature type="binding site" evidence="7">
    <location>
        <position position="136"/>
    </location>
    <ligand>
        <name>4-imidazolone-5-propanoate</name>
        <dbReference type="ChEBI" id="CHEBI:77893"/>
    </ligand>
</feature>
<feature type="binding site" evidence="7">
    <location>
        <position position="229"/>
    </location>
    <ligand>
        <name>4-imidazolone-5-propanoate</name>
        <dbReference type="ChEBI" id="CHEBI:77893"/>
    </ligand>
</feature>
<evidence type="ECO:0000256" key="5">
    <source>
        <dbReference type="ARBA" id="ARBA00022833"/>
    </source>
</evidence>
<feature type="binding site" evidence="7">
    <location>
        <position position="226"/>
    </location>
    <ligand>
        <name>Fe(3+)</name>
        <dbReference type="ChEBI" id="CHEBI:29034"/>
    </ligand>
</feature>
<comment type="pathway">
    <text evidence="7">Amino-acid degradation; L-histidine degradation into L-glutamate; N-formimidoyl-L-glutamate from L-histidine: step 3/3.</text>
</comment>
<dbReference type="PANTHER" id="PTHR42752">
    <property type="entry name" value="IMIDAZOLONEPROPIONASE"/>
    <property type="match status" value="1"/>
</dbReference>
<keyword evidence="5 7" id="KW-0862">Zinc</keyword>